<dbReference type="EC" id="2.3.1.179" evidence="3 11"/>
<reference evidence="15" key="1">
    <citation type="journal article" date="2020" name="mSystems">
        <title>Genome- and Community-Level Interaction Insights into Carbon Utilization and Element Cycling Functions of Hydrothermarchaeota in Hydrothermal Sediment.</title>
        <authorList>
            <person name="Zhou Z."/>
            <person name="Liu Y."/>
            <person name="Xu W."/>
            <person name="Pan J."/>
            <person name="Luo Z.H."/>
            <person name="Li M."/>
        </authorList>
    </citation>
    <scope>NUCLEOTIDE SEQUENCE [LARGE SCALE GENOMIC DNA]</scope>
    <source>
        <strain evidence="15">HyVt-443</strain>
    </source>
</reference>
<evidence type="ECO:0000256" key="5">
    <source>
        <dbReference type="ARBA" id="ARBA00022516"/>
    </source>
</evidence>
<dbReference type="GO" id="GO:0006633">
    <property type="term" value="P:fatty acid biosynthetic process"/>
    <property type="evidence" value="ECO:0007669"/>
    <property type="project" value="UniProtKB-UniRule"/>
</dbReference>
<dbReference type="PANTHER" id="PTHR11712">
    <property type="entry name" value="POLYKETIDE SYNTHASE-RELATED"/>
    <property type="match status" value="1"/>
</dbReference>
<dbReference type="InterPro" id="IPR017568">
    <property type="entry name" value="3-oxoacyl-ACP_synth-2"/>
</dbReference>
<feature type="active site" description="For beta-ketoacyl synthase activity" evidence="12">
    <location>
        <position position="164"/>
    </location>
</feature>
<evidence type="ECO:0000256" key="13">
    <source>
        <dbReference type="RuleBase" id="RU003694"/>
    </source>
</evidence>
<comment type="catalytic activity">
    <reaction evidence="11">
        <text>(9Z)-hexadecenoyl-[ACP] + malonyl-[ACP] + H(+) = 3-oxo-(11Z)-octadecenoyl-[ACP] + holo-[ACP] + CO2</text>
        <dbReference type="Rhea" id="RHEA:55040"/>
        <dbReference type="Rhea" id="RHEA-COMP:9623"/>
        <dbReference type="Rhea" id="RHEA-COMP:9685"/>
        <dbReference type="Rhea" id="RHEA-COMP:10800"/>
        <dbReference type="Rhea" id="RHEA-COMP:14074"/>
        <dbReference type="ChEBI" id="CHEBI:15378"/>
        <dbReference type="ChEBI" id="CHEBI:16526"/>
        <dbReference type="ChEBI" id="CHEBI:64479"/>
        <dbReference type="ChEBI" id="CHEBI:78449"/>
        <dbReference type="ChEBI" id="CHEBI:83989"/>
        <dbReference type="ChEBI" id="CHEBI:138538"/>
        <dbReference type="EC" id="2.3.1.179"/>
    </reaction>
</comment>
<dbReference type="SUPFAM" id="SSF53901">
    <property type="entry name" value="Thiolase-like"/>
    <property type="match status" value="2"/>
</dbReference>
<evidence type="ECO:0000256" key="4">
    <source>
        <dbReference type="ARBA" id="ARBA00014657"/>
    </source>
</evidence>
<dbReference type="GO" id="GO:0005829">
    <property type="term" value="C:cytosol"/>
    <property type="evidence" value="ECO:0007669"/>
    <property type="project" value="TreeGrafter"/>
</dbReference>
<dbReference type="SMART" id="SM00825">
    <property type="entry name" value="PKS_KS"/>
    <property type="match status" value="1"/>
</dbReference>
<evidence type="ECO:0000256" key="7">
    <source>
        <dbReference type="ARBA" id="ARBA00022832"/>
    </source>
</evidence>
<evidence type="ECO:0000256" key="11">
    <source>
        <dbReference type="PIRNR" id="PIRNR000447"/>
    </source>
</evidence>
<dbReference type="PROSITE" id="PS52004">
    <property type="entry name" value="KS3_2"/>
    <property type="match status" value="1"/>
</dbReference>
<name>A0A831RIW7_9GAMM</name>
<dbReference type="InterPro" id="IPR020841">
    <property type="entry name" value="PKS_Beta-ketoAc_synthase_dom"/>
</dbReference>
<evidence type="ECO:0000256" key="6">
    <source>
        <dbReference type="ARBA" id="ARBA00022679"/>
    </source>
</evidence>
<keyword evidence="8" id="KW-0443">Lipid metabolism</keyword>
<evidence type="ECO:0000256" key="12">
    <source>
        <dbReference type="PIRSR" id="PIRSR000447-1"/>
    </source>
</evidence>
<comment type="similarity">
    <text evidence="2 11 13">Belongs to the thiolase-like superfamily. Beta-ketoacyl-ACP synthases family.</text>
</comment>
<comment type="catalytic activity">
    <reaction evidence="11">
        <text>a fatty acyl-[ACP] + malonyl-[ACP] + H(+) = a 3-oxoacyl-[ACP] + holo-[ACP] + CO2</text>
        <dbReference type="Rhea" id="RHEA:22836"/>
        <dbReference type="Rhea" id="RHEA-COMP:9623"/>
        <dbReference type="Rhea" id="RHEA-COMP:9685"/>
        <dbReference type="Rhea" id="RHEA-COMP:9916"/>
        <dbReference type="Rhea" id="RHEA-COMP:14125"/>
        <dbReference type="ChEBI" id="CHEBI:15378"/>
        <dbReference type="ChEBI" id="CHEBI:16526"/>
        <dbReference type="ChEBI" id="CHEBI:64479"/>
        <dbReference type="ChEBI" id="CHEBI:78449"/>
        <dbReference type="ChEBI" id="CHEBI:78776"/>
        <dbReference type="ChEBI" id="CHEBI:138651"/>
    </reaction>
</comment>
<evidence type="ECO:0000313" key="15">
    <source>
        <dbReference type="EMBL" id="HEB95065.1"/>
    </source>
</evidence>
<evidence type="ECO:0000256" key="2">
    <source>
        <dbReference type="ARBA" id="ARBA00008467"/>
    </source>
</evidence>
<evidence type="ECO:0000256" key="10">
    <source>
        <dbReference type="ARBA" id="ARBA00023315"/>
    </source>
</evidence>
<evidence type="ECO:0000256" key="8">
    <source>
        <dbReference type="ARBA" id="ARBA00023098"/>
    </source>
</evidence>
<sequence>MSGRRVVITGLGMVAPVGHTVKEAWDNILAGNSGIQPITHFDVEPFSVHFGGPIYGFDITQYISRKEARKMDAFIHYGLAAGCQAIEDSGFEISDENAGRIGVAIGAGIGGITGIENNYHIYLEKGPRKISPFFVPANIINMVAGNLSIKYGLKGPNYSIVSACSTGTHNIGEAARLIRHGYVDIMVAGGAEMATSPVGLGGFAAARALSTRNDDPQRASRPWDRDRDGFVLSDGAGVMVLEEYEMARARGAQIYAEVVGVGMNSDAYHMTAPSEDGLGARDCMRLALADGGINPDQVDYINAHGTSTPAGDVAETKGIKAAFGDHAYRLAVSSTKSMTGHMLGAAGGAEAVFTALAIRDQVAPPTINLENPDPECDLDYVPNTAREMKIDIAISNSFGFGGTNGTLALRRLQD</sequence>
<dbReference type="PROSITE" id="PS00606">
    <property type="entry name" value="KS3_1"/>
    <property type="match status" value="1"/>
</dbReference>
<dbReference type="NCBIfam" id="NF005589">
    <property type="entry name" value="PRK07314.1"/>
    <property type="match status" value="1"/>
</dbReference>
<evidence type="ECO:0000313" key="16">
    <source>
        <dbReference type="Proteomes" id="UP000886251"/>
    </source>
</evidence>
<keyword evidence="7" id="KW-0276">Fatty acid metabolism</keyword>
<dbReference type="InterPro" id="IPR018201">
    <property type="entry name" value="Ketoacyl_synth_AS"/>
</dbReference>
<dbReference type="GO" id="GO:0004315">
    <property type="term" value="F:3-oxoacyl-[acyl-carrier-protein] synthase activity"/>
    <property type="evidence" value="ECO:0007669"/>
    <property type="project" value="UniProtKB-UniRule"/>
</dbReference>
<dbReference type="PIRSF" id="PIRSF000447">
    <property type="entry name" value="KAS_II"/>
    <property type="match status" value="1"/>
</dbReference>
<dbReference type="Proteomes" id="UP000886251">
    <property type="component" value="Unassembled WGS sequence"/>
</dbReference>
<dbReference type="InterPro" id="IPR014031">
    <property type="entry name" value="Ketoacyl_synth_C"/>
</dbReference>
<keyword evidence="6 11" id="KW-0808">Transferase</keyword>
<dbReference type="EMBL" id="DRKP01000015">
    <property type="protein sequence ID" value="HEB95065.1"/>
    <property type="molecule type" value="Genomic_DNA"/>
</dbReference>
<protein>
    <recommendedName>
        <fullName evidence="4 11">3-oxoacyl-[acyl-carrier-protein] synthase 2</fullName>
        <ecNumber evidence="3 11">2.3.1.179</ecNumber>
    </recommendedName>
</protein>
<dbReference type="Pfam" id="PF02801">
    <property type="entry name" value="Ketoacyl-synt_C"/>
    <property type="match status" value="1"/>
</dbReference>
<keyword evidence="10 11" id="KW-0012">Acyltransferase</keyword>
<dbReference type="FunFam" id="3.40.47.10:FF:000009">
    <property type="entry name" value="3-oxoacyl-[acyl-carrier-protein] synthase 2"/>
    <property type="match status" value="1"/>
</dbReference>
<evidence type="ECO:0000256" key="1">
    <source>
        <dbReference type="ARBA" id="ARBA00005194"/>
    </source>
</evidence>
<proteinExistence type="inferred from homology"/>
<dbReference type="UniPathway" id="UPA00094"/>
<dbReference type="Gene3D" id="3.40.47.10">
    <property type="match status" value="1"/>
</dbReference>
<accession>A0A831RIW7</accession>
<dbReference type="Pfam" id="PF00109">
    <property type="entry name" value="ketoacyl-synt"/>
    <property type="match status" value="1"/>
</dbReference>
<dbReference type="PANTHER" id="PTHR11712:SF336">
    <property type="entry name" value="3-OXOACYL-[ACYL-CARRIER-PROTEIN] SYNTHASE, MITOCHONDRIAL"/>
    <property type="match status" value="1"/>
</dbReference>
<gene>
    <name evidence="15" type="primary">fabF</name>
    <name evidence="15" type="ORF">ENI96_01380</name>
</gene>
<dbReference type="AlphaFoldDB" id="A0A831RIW7"/>
<organism evidence="15 16">
    <name type="scientific">Sedimenticola thiotaurini</name>
    <dbReference type="NCBI Taxonomy" id="1543721"/>
    <lineage>
        <taxon>Bacteria</taxon>
        <taxon>Pseudomonadati</taxon>
        <taxon>Pseudomonadota</taxon>
        <taxon>Gammaproteobacteria</taxon>
        <taxon>Chromatiales</taxon>
        <taxon>Sedimenticolaceae</taxon>
        <taxon>Sedimenticola</taxon>
    </lineage>
</organism>
<evidence type="ECO:0000259" key="14">
    <source>
        <dbReference type="PROSITE" id="PS52004"/>
    </source>
</evidence>
<evidence type="ECO:0000256" key="3">
    <source>
        <dbReference type="ARBA" id="ARBA00012356"/>
    </source>
</evidence>
<dbReference type="InterPro" id="IPR016039">
    <property type="entry name" value="Thiolase-like"/>
</dbReference>
<dbReference type="InterPro" id="IPR014030">
    <property type="entry name" value="Ketoacyl_synth_N"/>
</dbReference>
<keyword evidence="5 11" id="KW-0444">Lipid biosynthesis</keyword>
<keyword evidence="9 11" id="KW-0275">Fatty acid biosynthesis</keyword>
<dbReference type="InterPro" id="IPR000794">
    <property type="entry name" value="Beta-ketoacyl_synthase"/>
</dbReference>
<dbReference type="NCBIfam" id="TIGR03150">
    <property type="entry name" value="fabF"/>
    <property type="match status" value="1"/>
</dbReference>
<comment type="pathway">
    <text evidence="1 11">Lipid metabolism; fatty acid biosynthesis.</text>
</comment>
<comment type="caution">
    <text evidence="15">The sequence shown here is derived from an EMBL/GenBank/DDBJ whole genome shotgun (WGS) entry which is preliminary data.</text>
</comment>
<dbReference type="CDD" id="cd00834">
    <property type="entry name" value="KAS_I_II"/>
    <property type="match status" value="1"/>
</dbReference>
<feature type="domain" description="Ketosynthase family 3 (KS3)" evidence="14">
    <location>
        <begin position="3"/>
        <end position="411"/>
    </location>
</feature>
<evidence type="ECO:0000256" key="9">
    <source>
        <dbReference type="ARBA" id="ARBA00023160"/>
    </source>
</evidence>
<dbReference type="NCBIfam" id="NF004970">
    <property type="entry name" value="PRK06333.1"/>
    <property type="match status" value="1"/>
</dbReference>
<comment type="function">
    <text evidence="11">Involved in the type II fatty acid elongation cycle. Catalyzes the elongation of a wide range of acyl-ACP by the addition of two carbons from malonyl-ACP to an acyl acceptor. Can efficiently catalyze the conversion of palmitoleoyl-ACP (cis-hexadec-9-enoyl-ACP) to cis-vaccenoyl-ACP (cis-octadec-11-enoyl-ACP), an essential step in the thermal regulation of fatty acid composition.</text>
</comment>